<dbReference type="InterPro" id="IPR036388">
    <property type="entry name" value="WH-like_DNA-bd_sf"/>
</dbReference>
<evidence type="ECO:0000313" key="2">
    <source>
        <dbReference type="Proteomes" id="UP000605992"/>
    </source>
</evidence>
<comment type="caution">
    <text evidence="1">The sequence shown here is derived from an EMBL/GenBank/DDBJ whole genome shotgun (WGS) entry which is preliminary data.</text>
</comment>
<dbReference type="SUPFAM" id="SSF46785">
    <property type="entry name" value="Winged helix' DNA-binding domain"/>
    <property type="match status" value="1"/>
</dbReference>
<reference evidence="1" key="1">
    <citation type="submission" date="2021-01" db="EMBL/GenBank/DDBJ databases">
        <title>Whole genome shotgun sequence of Planotetraspora thailandica NBRC 104271.</title>
        <authorList>
            <person name="Komaki H."/>
            <person name="Tamura T."/>
        </authorList>
    </citation>
    <scope>NUCLEOTIDE SEQUENCE</scope>
    <source>
        <strain evidence="1">NBRC 104271</strain>
    </source>
</reference>
<name>A0A8J3XRL0_9ACTN</name>
<dbReference type="Proteomes" id="UP000605992">
    <property type="component" value="Unassembled WGS sequence"/>
</dbReference>
<dbReference type="AlphaFoldDB" id="A0A8J3XRL0"/>
<keyword evidence="2" id="KW-1185">Reference proteome</keyword>
<dbReference type="EMBL" id="BOOR01000004">
    <property type="protein sequence ID" value="GII52162.1"/>
    <property type="molecule type" value="Genomic_DNA"/>
</dbReference>
<organism evidence="1 2">
    <name type="scientific">Planotetraspora thailandica</name>
    <dbReference type="NCBI Taxonomy" id="487172"/>
    <lineage>
        <taxon>Bacteria</taxon>
        <taxon>Bacillati</taxon>
        <taxon>Actinomycetota</taxon>
        <taxon>Actinomycetes</taxon>
        <taxon>Streptosporangiales</taxon>
        <taxon>Streptosporangiaceae</taxon>
        <taxon>Planotetraspora</taxon>
    </lineage>
</organism>
<sequence>MTSTKVHVLRCSRRHTWEAVIVTIRDYPKEQLAAQPIGYWSGAAYRAVVGRIRSELAVEQLTQPHWWTLNHIAGAPGEWSRARLTERLAPYDDLGIDFATVFDDLMARGWVTEQGEALTITDAGEEGRLRSHARLAEVNRQIHDGITTDEYVAALGVLRRMIANLGGDSDVP</sequence>
<accession>A0A8J3XRL0</accession>
<gene>
    <name evidence="1" type="ORF">Pth03_05510</name>
</gene>
<evidence type="ECO:0000313" key="1">
    <source>
        <dbReference type="EMBL" id="GII52162.1"/>
    </source>
</evidence>
<evidence type="ECO:0008006" key="3">
    <source>
        <dbReference type="Google" id="ProtNLM"/>
    </source>
</evidence>
<proteinExistence type="predicted"/>
<dbReference type="Gene3D" id="1.10.10.10">
    <property type="entry name" value="Winged helix-like DNA-binding domain superfamily/Winged helix DNA-binding domain"/>
    <property type="match status" value="1"/>
</dbReference>
<dbReference type="RefSeq" id="WP_239118708.1">
    <property type="nucleotide sequence ID" value="NZ_BOOR01000004.1"/>
</dbReference>
<dbReference type="InterPro" id="IPR036390">
    <property type="entry name" value="WH_DNA-bd_sf"/>
</dbReference>
<protein>
    <recommendedName>
        <fullName evidence="3">MarR family transcriptional regulator</fullName>
    </recommendedName>
</protein>